<evidence type="ECO:0000256" key="7">
    <source>
        <dbReference type="ARBA" id="ARBA00022777"/>
    </source>
</evidence>
<dbReference type="InterPro" id="IPR004720">
    <property type="entry name" value="PTS_IIB_sorbose-sp"/>
</dbReference>
<dbReference type="Pfam" id="PF03830">
    <property type="entry name" value="PTSIIB_sorb"/>
    <property type="match status" value="1"/>
</dbReference>
<comment type="caution">
    <text evidence="9">The sequence shown here is derived from an EMBL/GenBank/DDBJ whole genome shotgun (WGS) entry which is preliminary data.</text>
</comment>
<keyword evidence="4" id="KW-0762">Sugar transport</keyword>
<feature type="domain" description="PTS EIIB type-4" evidence="8">
    <location>
        <begin position="1"/>
        <end position="160"/>
    </location>
</feature>
<evidence type="ECO:0000313" key="9">
    <source>
        <dbReference type="EMBL" id="RGR71889.1"/>
    </source>
</evidence>
<dbReference type="Proteomes" id="UP000284178">
    <property type="component" value="Unassembled WGS sequence"/>
</dbReference>
<evidence type="ECO:0000256" key="1">
    <source>
        <dbReference type="ARBA" id="ARBA00004496"/>
    </source>
</evidence>
<keyword evidence="3" id="KW-0963">Cytoplasm</keyword>
<evidence type="ECO:0000256" key="3">
    <source>
        <dbReference type="ARBA" id="ARBA00022490"/>
    </source>
</evidence>
<evidence type="ECO:0000256" key="6">
    <source>
        <dbReference type="ARBA" id="ARBA00022683"/>
    </source>
</evidence>
<evidence type="ECO:0000256" key="2">
    <source>
        <dbReference type="ARBA" id="ARBA00022448"/>
    </source>
</evidence>
<keyword evidence="5" id="KW-0808">Transferase</keyword>
<dbReference type="AlphaFoldDB" id="A0A412FUZ4"/>
<keyword evidence="2" id="KW-0813">Transport</keyword>
<dbReference type="GO" id="GO:0009401">
    <property type="term" value="P:phosphoenolpyruvate-dependent sugar phosphotransferase system"/>
    <property type="evidence" value="ECO:0007669"/>
    <property type="project" value="UniProtKB-KW"/>
</dbReference>
<name>A0A412FUZ4_9FIRM</name>
<organism evidence="9 10">
    <name type="scientific">Holdemania filiformis</name>
    <dbReference type="NCBI Taxonomy" id="61171"/>
    <lineage>
        <taxon>Bacteria</taxon>
        <taxon>Bacillati</taxon>
        <taxon>Bacillota</taxon>
        <taxon>Erysipelotrichia</taxon>
        <taxon>Erysipelotrichales</taxon>
        <taxon>Erysipelotrichaceae</taxon>
        <taxon>Holdemania</taxon>
    </lineage>
</organism>
<evidence type="ECO:0000259" key="8">
    <source>
        <dbReference type="PROSITE" id="PS51101"/>
    </source>
</evidence>
<evidence type="ECO:0000256" key="4">
    <source>
        <dbReference type="ARBA" id="ARBA00022597"/>
    </source>
</evidence>
<dbReference type="InterPro" id="IPR036667">
    <property type="entry name" value="PTS_IIB_sorbose-sp_sf"/>
</dbReference>
<keyword evidence="7" id="KW-0418">Kinase</keyword>
<dbReference type="GO" id="GO:0008982">
    <property type="term" value="F:protein-N(PI)-phosphohistidine-sugar phosphotransferase activity"/>
    <property type="evidence" value="ECO:0007669"/>
    <property type="project" value="InterPro"/>
</dbReference>
<dbReference type="Gene3D" id="3.40.35.10">
    <property type="entry name" value="Phosphotransferase system, sorbose subfamily IIB component"/>
    <property type="match status" value="1"/>
</dbReference>
<accession>A0A412FUZ4</accession>
<protein>
    <submittedName>
        <fullName evidence="9">PTS mannose/fructose/sorbose transporter subunit IIB</fullName>
    </submittedName>
</protein>
<dbReference type="GO" id="GO:0016301">
    <property type="term" value="F:kinase activity"/>
    <property type="evidence" value="ECO:0007669"/>
    <property type="project" value="UniProtKB-KW"/>
</dbReference>
<dbReference type="RefSeq" id="WP_117895558.1">
    <property type="nucleotide sequence ID" value="NZ_CABJCV010000017.1"/>
</dbReference>
<dbReference type="GO" id="GO:0005737">
    <property type="term" value="C:cytoplasm"/>
    <property type="evidence" value="ECO:0007669"/>
    <property type="project" value="UniProtKB-SubCell"/>
</dbReference>
<dbReference type="EMBL" id="QRUP01000017">
    <property type="protein sequence ID" value="RGR71889.1"/>
    <property type="molecule type" value="Genomic_DNA"/>
</dbReference>
<reference evidence="9 10" key="1">
    <citation type="submission" date="2018-08" db="EMBL/GenBank/DDBJ databases">
        <title>A genome reference for cultivated species of the human gut microbiota.</title>
        <authorList>
            <person name="Zou Y."/>
            <person name="Xue W."/>
            <person name="Luo G."/>
        </authorList>
    </citation>
    <scope>NUCLEOTIDE SEQUENCE [LARGE SCALE GENOMIC DNA]</scope>
    <source>
        <strain evidence="9 10">AF24-29</strain>
    </source>
</reference>
<keyword evidence="10" id="KW-1185">Reference proteome</keyword>
<dbReference type="SUPFAM" id="SSF52728">
    <property type="entry name" value="PTS IIb component"/>
    <property type="match status" value="1"/>
</dbReference>
<proteinExistence type="predicted"/>
<evidence type="ECO:0000256" key="5">
    <source>
        <dbReference type="ARBA" id="ARBA00022679"/>
    </source>
</evidence>
<keyword evidence="6" id="KW-0598">Phosphotransferase system</keyword>
<dbReference type="GeneID" id="83016279"/>
<gene>
    <name evidence="9" type="ORF">DWY25_12825</name>
</gene>
<comment type="subcellular location">
    <subcellularLocation>
        <location evidence="1">Cytoplasm</location>
    </subcellularLocation>
</comment>
<dbReference type="PROSITE" id="PS51101">
    <property type="entry name" value="PTS_EIIB_TYPE_4"/>
    <property type="match status" value="1"/>
</dbReference>
<sequence>MIVQLRIDERLIHGQITTAWSRYLDVSRIVVASDKLAKDPLTTQTLLMSAPAGKKVAVKTIPDAIKLLSDPRVDTVRVLIIVDNPKDAVALVKALPITEVNVANYVKKKSANKVNLTRGVNSDPEDLVYFKELAQIGGHVFSQLIPSNPVENFAEIVSKL</sequence>
<evidence type="ECO:0000313" key="10">
    <source>
        <dbReference type="Proteomes" id="UP000284178"/>
    </source>
</evidence>